<name>A0A9X0CNN3_9CNID</name>
<gene>
    <name evidence="2" type="ORF">OS493_005443</name>
</gene>
<dbReference type="Proteomes" id="UP001163046">
    <property type="component" value="Unassembled WGS sequence"/>
</dbReference>
<dbReference type="NCBIfam" id="TIGR00976">
    <property type="entry name" value="CocE_NonD"/>
    <property type="match status" value="1"/>
</dbReference>
<dbReference type="InterPro" id="IPR008979">
    <property type="entry name" value="Galactose-bd-like_sf"/>
</dbReference>
<accession>A0A9X0CNN3</accession>
<evidence type="ECO:0000259" key="1">
    <source>
        <dbReference type="SMART" id="SM00939"/>
    </source>
</evidence>
<dbReference type="SUPFAM" id="SSF53474">
    <property type="entry name" value="alpha/beta-Hydrolases"/>
    <property type="match status" value="1"/>
</dbReference>
<dbReference type="InterPro" id="IPR029058">
    <property type="entry name" value="AB_hydrolase_fold"/>
</dbReference>
<dbReference type="SMART" id="SM00939">
    <property type="entry name" value="PepX_C"/>
    <property type="match status" value="1"/>
</dbReference>
<dbReference type="SUPFAM" id="SSF49785">
    <property type="entry name" value="Galactose-binding domain-like"/>
    <property type="match status" value="1"/>
</dbReference>
<dbReference type="GO" id="GO:0008239">
    <property type="term" value="F:dipeptidyl-peptidase activity"/>
    <property type="evidence" value="ECO:0007669"/>
    <property type="project" value="InterPro"/>
</dbReference>
<dbReference type="EMBL" id="MU827303">
    <property type="protein sequence ID" value="KAJ7365338.1"/>
    <property type="molecule type" value="Genomic_DNA"/>
</dbReference>
<dbReference type="InterPro" id="IPR005674">
    <property type="entry name" value="CocE/Ser_esterase"/>
</dbReference>
<dbReference type="Gene3D" id="2.60.120.260">
    <property type="entry name" value="Galactose-binding domain-like"/>
    <property type="match status" value="1"/>
</dbReference>
<comment type="caution">
    <text evidence="2">The sequence shown here is derived from an EMBL/GenBank/DDBJ whole genome shotgun (WGS) entry which is preliminary data.</text>
</comment>
<evidence type="ECO:0000313" key="2">
    <source>
        <dbReference type="EMBL" id="KAJ7365338.1"/>
    </source>
</evidence>
<keyword evidence="3" id="KW-1185">Reference proteome</keyword>
<feature type="domain" description="Xaa-Pro dipeptidyl-peptidase C-terminal" evidence="1">
    <location>
        <begin position="56"/>
        <end position="298"/>
    </location>
</feature>
<dbReference type="Gene3D" id="3.40.50.1820">
    <property type="entry name" value="alpha/beta hydrolase"/>
    <property type="match status" value="1"/>
</dbReference>
<dbReference type="AlphaFoldDB" id="A0A9X0CNN3"/>
<dbReference type="OrthoDB" id="10045791at2759"/>
<sequence>MPSVPDWGFSDLYTDAVFRMVEHLKCPVRALIGPWPHKWPGFSSLGPQIDHLKECLRWWDCHLKSLPTGVMEEPVLRIFLRDGISNAHKEDIWPGRWIAEDRWPSPNVQHQEFVLKNDRGLVLAPENQSQSTSNEPITVKSSFLSGSWGGLPMAGCLEGLPVEQRLEDALSECWETTTLKDPVEVVGFPEVHLQLSCDRPCALVAARLCDVFPNGESSLITRGVLNLTHLRGHSPEDVHPLQPHETCYAQVKLDSTAYTVAAGHKMRLALSSVHWPFVWPSPHVSCLSIQTGSKSKLLLPVRVSNEEVSGRDAQLSGVEPPDPEYKHAILPVEWRRKPQQARTLEMSQLSDEYKLAFSFDRGCALMKHTNTTYDDVRTETFTIKEGEPNTAKVTIQGQVTLKKENESTEQEDSGHNRWDTRVQATSEMWSDEQFFHLKSHLTAWHNSETCFDKTWTKKIQRFYV</sequence>
<reference evidence="2" key="1">
    <citation type="submission" date="2023-01" db="EMBL/GenBank/DDBJ databases">
        <title>Genome assembly of the deep-sea coral Lophelia pertusa.</title>
        <authorList>
            <person name="Herrera S."/>
            <person name="Cordes E."/>
        </authorList>
    </citation>
    <scope>NUCLEOTIDE SEQUENCE</scope>
    <source>
        <strain evidence="2">USNM1676648</strain>
        <tissue evidence="2">Polyp</tissue>
    </source>
</reference>
<dbReference type="Pfam" id="PF08530">
    <property type="entry name" value="PepX_C"/>
    <property type="match status" value="1"/>
</dbReference>
<evidence type="ECO:0000313" key="3">
    <source>
        <dbReference type="Proteomes" id="UP001163046"/>
    </source>
</evidence>
<protein>
    <recommendedName>
        <fullName evidence="1">Xaa-Pro dipeptidyl-peptidase C-terminal domain-containing protein</fullName>
    </recommendedName>
</protein>
<organism evidence="2 3">
    <name type="scientific">Desmophyllum pertusum</name>
    <dbReference type="NCBI Taxonomy" id="174260"/>
    <lineage>
        <taxon>Eukaryota</taxon>
        <taxon>Metazoa</taxon>
        <taxon>Cnidaria</taxon>
        <taxon>Anthozoa</taxon>
        <taxon>Hexacorallia</taxon>
        <taxon>Scleractinia</taxon>
        <taxon>Caryophylliina</taxon>
        <taxon>Caryophylliidae</taxon>
        <taxon>Desmophyllum</taxon>
    </lineage>
</organism>
<dbReference type="InterPro" id="IPR013736">
    <property type="entry name" value="Xaa-Pro_dipept_C"/>
</dbReference>
<proteinExistence type="predicted"/>